<dbReference type="Proteomes" id="UP001396898">
    <property type="component" value="Unassembled WGS sequence"/>
</dbReference>
<dbReference type="InterPro" id="IPR002018">
    <property type="entry name" value="CarbesteraseB"/>
</dbReference>
<dbReference type="InterPro" id="IPR019826">
    <property type="entry name" value="Carboxylesterase_B_AS"/>
</dbReference>
<dbReference type="InterPro" id="IPR029058">
    <property type="entry name" value="AB_hydrolase_fold"/>
</dbReference>
<comment type="similarity">
    <text evidence="1 3">Belongs to the type-B carboxylesterase/lipase family.</text>
</comment>
<dbReference type="PROSITE" id="PS00122">
    <property type="entry name" value="CARBOXYLESTERASE_B_1"/>
    <property type="match status" value="1"/>
</dbReference>
<evidence type="ECO:0000313" key="5">
    <source>
        <dbReference type="EMBL" id="KAK8009088.1"/>
    </source>
</evidence>
<dbReference type="EC" id="3.1.1.-" evidence="3"/>
<evidence type="ECO:0000256" key="2">
    <source>
        <dbReference type="ARBA" id="ARBA00022801"/>
    </source>
</evidence>
<keyword evidence="2 3" id="KW-0378">Hydrolase</keyword>
<sequence>MQMVLLLRLAVLLRSARGTTVFPTVFGAENGVTYHGLERNGVEVFLGIPFGQDTGGENRFRPPRPFHPEPGSIIDAQSVGAACPQPTGKVLGPLAQANVTNISEDCLNLNIVRPRGCSSQSRLPVMIWIYGGGFWVGTNGEPTTAPDGLVLESVENGLPVMHVAINYRLGVFGFTQSKSLEAEKSENAGLRDQRLAIEWVRDNIEAFGGDPEKITIHGQSSGGFAVTAQILAYGGSKPVPFQQGICESQALATGLTANTTRDAVQVLVDYVGCNTTSMDDAKTISCLQSLDMQTLFDASLATYRNGLGDLWLPAIDGDFWPAAPSVLLREGRFANVTIMIGWAQDDMTLYTDPSIQTAQDTLDSVRGPYWAISDANLDKLLALYPVTDFAAEAEAKGNYHSSEFYRAARIARDIIMVCQPLHVAQALSAGGGKNDVFLYDWNQTMLGPSLAAVRDLHGVGVPHTAEFAYTFGNLSAYDVNGYPFDPTPADYALVRRGSRSWSTFASTGRPSLEGHDTFVGFGKAYNSSDAEDTDGGEPYIFVVGGPHEGLSAVDGTGSIPEVAEQKIRERCAFLNSPEMIEQLGY</sequence>
<proteinExistence type="inferred from homology"/>
<keyword evidence="3" id="KW-0732">Signal</keyword>
<dbReference type="PANTHER" id="PTHR43918">
    <property type="entry name" value="ACETYLCHOLINESTERASE"/>
    <property type="match status" value="1"/>
</dbReference>
<dbReference type="Pfam" id="PF00135">
    <property type="entry name" value="COesterase"/>
    <property type="match status" value="1"/>
</dbReference>
<accession>A0ABR1RET4</accession>
<evidence type="ECO:0000313" key="6">
    <source>
        <dbReference type="Proteomes" id="UP001396898"/>
    </source>
</evidence>
<feature type="chain" id="PRO_5045007490" description="Carboxylic ester hydrolase" evidence="3">
    <location>
        <begin position="19"/>
        <end position="585"/>
    </location>
</feature>
<feature type="domain" description="Carboxylesterase type B" evidence="4">
    <location>
        <begin position="25"/>
        <end position="515"/>
    </location>
</feature>
<dbReference type="InterPro" id="IPR050654">
    <property type="entry name" value="AChE-related_enzymes"/>
</dbReference>
<evidence type="ECO:0000256" key="3">
    <source>
        <dbReference type="RuleBase" id="RU361235"/>
    </source>
</evidence>
<name>A0ABR1RET4_9PEZI</name>
<organism evidence="5 6">
    <name type="scientific">Apiospora marii</name>
    <dbReference type="NCBI Taxonomy" id="335849"/>
    <lineage>
        <taxon>Eukaryota</taxon>
        <taxon>Fungi</taxon>
        <taxon>Dikarya</taxon>
        <taxon>Ascomycota</taxon>
        <taxon>Pezizomycotina</taxon>
        <taxon>Sordariomycetes</taxon>
        <taxon>Xylariomycetidae</taxon>
        <taxon>Amphisphaeriales</taxon>
        <taxon>Apiosporaceae</taxon>
        <taxon>Apiospora</taxon>
    </lineage>
</organism>
<dbReference type="PANTHER" id="PTHR43918:SF4">
    <property type="entry name" value="CARBOXYLIC ESTER HYDROLASE"/>
    <property type="match status" value="1"/>
</dbReference>
<dbReference type="SUPFAM" id="SSF53474">
    <property type="entry name" value="alpha/beta-Hydrolases"/>
    <property type="match status" value="1"/>
</dbReference>
<protein>
    <recommendedName>
        <fullName evidence="3">Carboxylic ester hydrolase</fullName>
        <ecNumber evidence="3">3.1.1.-</ecNumber>
    </recommendedName>
</protein>
<reference evidence="5 6" key="1">
    <citation type="submission" date="2023-01" db="EMBL/GenBank/DDBJ databases">
        <title>Analysis of 21 Apiospora genomes using comparative genomics revels a genus with tremendous synthesis potential of carbohydrate active enzymes and secondary metabolites.</title>
        <authorList>
            <person name="Sorensen T."/>
        </authorList>
    </citation>
    <scope>NUCLEOTIDE SEQUENCE [LARGE SCALE GENOMIC DNA]</scope>
    <source>
        <strain evidence="5 6">CBS 20057</strain>
    </source>
</reference>
<comment type="caution">
    <text evidence="5">The sequence shown here is derived from an EMBL/GenBank/DDBJ whole genome shotgun (WGS) entry which is preliminary data.</text>
</comment>
<evidence type="ECO:0000256" key="1">
    <source>
        <dbReference type="ARBA" id="ARBA00005964"/>
    </source>
</evidence>
<dbReference type="EMBL" id="JAQQWI010000016">
    <property type="protein sequence ID" value="KAK8009088.1"/>
    <property type="molecule type" value="Genomic_DNA"/>
</dbReference>
<evidence type="ECO:0000259" key="4">
    <source>
        <dbReference type="Pfam" id="PF00135"/>
    </source>
</evidence>
<keyword evidence="6" id="KW-1185">Reference proteome</keyword>
<dbReference type="Gene3D" id="3.40.50.1820">
    <property type="entry name" value="alpha/beta hydrolase"/>
    <property type="match status" value="1"/>
</dbReference>
<gene>
    <name evidence="5" type="ORF">PG991_011639</name>
</gene>
<feature type="signal peptide" evidence="3">
    <location>
        <begin position="1"/>
        <end position="18"/>
    </location>
</feature>